<dbReference type="RefSeq" id="WP_095580911.1">
    <property type="nucleotide sequence ID" value="NZ_JAJQQQ010000014.1"/>
</dbReference>
<dbReference type="InterPro" id="IPR014746">
    <property type="entry name" value="Gln_synth/guanido_kin_cat_dom"/>
</dbReference>
<comment type="catalytic activity">
    <reaction evidence="4 5">
        <text>L-cysteine + L-glutamate + ATP = gamma-L-glutamyl-L-cysteine + ADP + phosphate + H(+)</text>
        <dbReference type="Rhea" id="RHEA:13285"/>
        <dbReference type="ChEBI" id="CHEBI:15378"/>
        <dbReference type="ChEBI" id="CHEBI:29985"/>
        <dbReference type="ChEBI" id="CHEBI:30616"/>
        <dbReference type="ChEBI" id="CHEBI:35235"/>
        <dbReference type="ChEBI" id="CHEBI:43474"/>
        <dbReference type="ChEBI" id="CHEBI:58173"/>
        <dbReference type="ChEBI" id="CHEBI:456216"/>
        <dbReference type="EC" id="6.3.2.2"/>
    </reaction>
</comment>
<dbReference type="HAMAP" id="MF_01609">
    <property type="entry name" value="Glu_cys_ligase_2"/>
    <property type="match status" value="1"/>
</dbReference>
<evidence type="ECO:0000313" key="8">
    <source>
        <dbReference type="Proteomes" id="UP000218944"/>
    </source>
</evidence>
<dbReference type="PANTHER" id="PTHR36510">
    <property type="entry name" value="GLUTAMATE--CYSTEINE LIGASE 2-RELATED"/>
    <property type="match status" value="1"/>
</dbReference>
<evidence type="ECO:0000256" key="3">
    <source>
        <dbReference type="ARBA" id="ARBA00022840"/>
    </source>
</evidence>
<evidence type="ECO:0000256" key="2">
    <source>
        <dbReference type="ARBA" id="ARBA00022741"/>
    </source>
</evidence>
<dbReference type="GO" id="GO:0042398">
    <property type="term" value="P:modified amino acid biosynthetic process"/>
    <property type="evidence" value="ECO:0007669"/>
    <property type="project" value="InterPro"/>
</dbReference>
<dbReference type="GO" id="GO:0005524">
    <property type="term" value="F:ATP binding"/>
    <property type="evidence" value="ECO:0007669"/>
    <property type="project" value="UniProtKB-KW"/>
</dbReference>
<dbReference type="Proteomes" id="UP000218944">
    <property type="component" value="Unassembled WGS sequence"/>
</dbReference>
<dbReference type="NCBIfam" id="TIGR02050">
    <property type="entry name" value="gshA_cyan_rel"/>
    <property type="match status" value="1"/>
</dbReference>
<keyword evidence="1 5" id="KW-0436">Ligase</keyword>
<dbReference type="InterPro" id="IPR006336">
    <property type="entry name" value="GCS2"/>
</dbReference>
<dbReference type="EC" id="6.3.2.2" evidence="5"/>
<name>A0A2A2DBN8_9ACTN</name>
<gene>
    <name evidence="7" type="ORF">CK936_11775</name>
</gene>
<dbReference type="Pfam" id="PF04107">
    <property type="entry name" value="GCS2"/>
    <property type="match status" value="1"/>
</dbReference>
<keyword evidence="8" id="KW-1185">Reference proteome</keyword>
<dbReference type="GO" id="GO:0004357">
    <property type="term" value="F:glutamate-cysteine ligase activity"/>
    <property type="evidence" value="ECO:0007669"/>
    <property type="project" value="UniProtKB-EC"/>
</dbReference>
<comment type="similarity">
    <text evidence="5">Belongs to the glutamate--cysteine ligase type 2 family. YbdK subfamily.</text>
</comment>
<feature type="region of interest" description="Disordered" evidence="6">
    <location>
        <begin position="377"/>
        <end position="410"/>
    </location>
</feature>
<evidence type="ECO:0000313" key="7">
    <source>
        <dbReference type="EMBL" id="PAU48722.1"/>
    </source>
</evidence>
<keyword evidence="3 5" id="KW-0067">ATP-binding</keyword>
<evidence type="ECO:0000256" key="6">
    <source>
        <dbReference type="SAM" id="MobiDB-lite"/>
    </source>
</evidence>
<evidence type="ECO:0000256" key="1">
    <source>
        <dbReference type="ARBA" id="ARBA00022598"/>
    </source>
</evidence>
<evidence type="ECO:0000256" key="4">
    <source>
        <dbReference type="ARBA" id="ARBA00048819"/>
    </source>
</evidence>
<dbReference type="Gene3D" id="3.30.590.20">
    <property type="match status" value="1"/>
</dbReference>
<dbReference type="PANTHER" id="PTHR36510:SF1">
    <property type="entry name" value="GLUTAMATE--CYSTEINE LIGASE 2-RELATED"/>
    <property type="match status" value="1"/>
</dbReference>
<dbReference type="InterPro" id="IPR050141">
    <property type="entry name" value="GCL_type2/YbdK_subfam"/>
</dbReference>
<accession>A0A2A2DBN8</accession>
<proteinExistence type="inferred from homology"/>
<protein>
    <recommendedName>
        <fullName evidence="5">Putative glutamate--cysteine ligase 2</fullName>
        <ecNumber evidence="5">6.3.2.2</ecNumber>
    </recommendedName>
    <alternativeName>
        <fullName evidence="5">Gamma-glutamylcysteine synthetase 2</fullName>
        <shortName evidence="5">GCS 2</shortName>
        <shortName evidence="5">Gamma-GCS 2</shortName>
    </alternativeName>
</protein>
<keyword evidence="2 5" id="KW-0547">Nucleotide-binding</keyword>
<evidence type="ECO:0000256" key="5">
    <source>
        <dbReference type="HAMAP-Rule" id="MF_01609"/>
    </source>
</evidence>
<comment type="caution">
    <text evidence="7">The sequence shown here is derived from an EMBL/GenBank/DDBJ whole genome shotgun (WGS) entry which is preliminary data.</text>
</comment>
<sequence length="410" mass="43141">MNGSENAAVSAVQPDGQLPTVGVEEEFFLVGADSRAVEPAGGRVVARAASALGGLVSGEFTDYQIEIRTPPCSAVAQLYDELVRLRAGVARAAAAEGLRACPSGTPVLGPAGPVSIGEDPRYRASVELFGSMMDDYVISAMHVHVHLPDRELAVLVSNHLRPWLPLLVEMSANSPFCKGRDTGYASWRSMIRCRFPCLGPPPYAESFDHYQRTAAAMTEAGAMPFADLPFWDIRLHPRLPTLEVRCMDVPVTPADSAALAAIVRGLVVTASASARRGDSGPRPCSEMLRGAYAHATRDGWTGRGRDALTGEILSAPVRGARLLDHIRPALAAHGDVEVVAAFLGRLARRGSGAHRQRAAARLPGGLVAVVDDLTALSPASQAEEPSPTDSAPASPGRRMLNGTPSGPVSA</sequence>
<dbReference type="InterPro" id="IPR011793">
    <property type="entry name" value="YbdK"/>
</dbReference>
<comment type="function">
    <text evidence="5">ATP-dependent carboxylate-amine ligase which exhibits weak glutamate--cysteine ligase activity.</text>
</comment>
<dbReference type="EMBL" id="NSJV01000223">
    <property type="protein sequence ID" value="PAU48722.1"/>
    <property type="molecule type" value="Genomic_DNA"/>
</dbReference>
<organism evidence="7 8">
    <name type="scientific">Streptomyces albireticuli</name>
    <dbReference type="NCBI Taxonomy" id="1940"/>
    <lineage>
        <taxon>Bacteria</taxon>
        <taxon>Bacillati</taxon>
        <taxon>Actinomycetota</taxon>
        <taxon>Actinomycetes</taxon>
        <taxon>Kitasatosporales</taxon>
        <taxon>Streptomycetaceae</taxon>
        <taxon>Streptomyces</taxon>
    </lineage>
</organism>
<reference evidence="7 8" key="1">
    <citation type="submission" date="2017-08" db="EMBL/GenBank/DDBJ databases">
        <title>Genome sequence of Streptomyces albireticuli NRRL B-1670.</title>
        <authorList>
            <person name="Graham D.E."/>
            <person name="Mahan K.M."/>
            <person name="Klingeman D.M."/>
            <person name="Hettich R.L."/>
            <person name="Parry R.J."/>
            <person name="Spain J.C."/>
        </authorList>
    </citation>
    <scope>NUCLEOTIDE SEQUENCE [LARGE SCALE GENOMIC DNA]</scope>
    <source>
        <strain evidence="7 8">NRRL B-1670</strain>
    </source>
</reference>
<dbReference type="AlphaFoldDB" id="A0A2A2DBN8"/>
<dbReference type="SUPFAM" id="SSF55931">
    <property type="entry name" value="Glutamine synthetase/guanido kinase"/>
    <property type="match status" value="1"/>
</dbReference>